<dbReference type="Pfam" id="PF07825">
    <property type="entry name" value="Exc"/>
    <property type="match status" value="1"/>
</dbReference>
<proteinExistence type="predicted"/>
<dbReference type="EMBL" id="JARJLM010000484">
    <property type="protein sequence ID" value="MDF3837092.1"/>
    <property type="molecule type" value="Genomic_DNA"/>
</dbReference>
<dbReference type="InterPro" id="IPR038137">
    <property type="entry name" value="Excisionase-like_sf"/>
</dbReference>
<feature type="domain" description="Excisionase-like" evidence="3">
    <location>
        <begin position="5"/>
        <end position="56"/>
    </location>
</feature>
<reference evidence="4 5" key="1">
    <citation type="submission" date="2023-03" db="EMBL/GenBank/DDBJ databases">
        <title>Draft assemblies of triclosan tolerant bacteria isolated from returned activated sludge.</title>
        <authorList>
            <person name="Van Hamelsveld S."/>
        </authorList>
    </citation>
    <scope>NUCLEOTIDE SEQUENCE [LARGE SCALE GENOMIC DNA]</scope>
    <source>
        <strain evidence="4 5">GW210010_S58</strain>
    </source>
</reference>
<dbReference type="Gene3D" id="1.10.1660.20">
    <property type="match status" value="1"/>
</dbReference>
<keyword evidence="1" id="KW-0238">DNA-binding</keyword>
<dbReference type="InterPro" id="IPR012884">
    <property type="entry name" value="Excisionase-like"/>
</dbReference>
<accession>A0ABT6AWU4</accession>
<organism evidence="4 5">
    <name type="scientific">Cupriavidus basilensis</name>
    <dbReference type="NCBI Taxonomy" id="68895"/>
    <lineage>
        <taxon>Bacteria</taxon>
        <taxon>Pseudomonadati</taxon>
        <taxon>Pseudomonadota</taxon>
        <taxon>Betaproteobacteria</taxon>
        <taxon>Burkholderiales</taxon>
        <taxon>Burkholderiaceae</taxon>
        <taxon>Cupriavidus</taxon>
    </lineage>
</organism>
<evidence type="ECO:0000313" key="4">
    <source>
        <dbReference type="EMBL" id="MDF3837092.1"/>
    </source>
</evidence>
<dbReference type="SUPFAM" id="SSF46955">
    <property type="entry name" value="Putative DNA-binding domain"/>
    <property type="match status" value="1"/>
</dbReference>
<evidence type="ECO:0000259" key="3">
    <source>
        <dbReference type="Pfam" id="PF07825"/>
    </source>
</evidence>
<keyword evidence="2" id="KW-0233">DNA recombination</keyword>
<gene>
    <name evidence="4" type="ORF">P3W85_29675</name>
</gene>
<comment type="caution">
    <text evidence="4">The sequence shown here is derived from an EMBL/GenBank/DDBJ whole genome shotgun (WGS) entry which is preliminary data.</text>
</comment>
<sequence length="68" mass="7735">MPQLISLEAWAERVFGSAKPHRNTLRNWRKNGRISPMPVKCGKTYFVEPTAIYCDDAGELARRISSGR</sequence>
<evidence type="ECO:0000256" key="2">
    <source>
        <dbReference type="ARBA" id="ARBA00023172"/>
    </source>
</evidence>
<evidence type="ECO:0000313" key="5">
    <source>
        <dbReference type="Proteomes" id="UP001216674"/>
    </source>
</evidence>
<name>A0ABT6AWU4_9BURK</name>
<dbReference type="Proteomes" id="UP001216674">
    <property type="component" value="Unassembled WGS sequence"/>
</dbReference>
<protein>
    <submittedName>
        <fullName evidence="4">Excisionase</fullName>
    </submittedName>
</protein>
<dbReference type="InterPro" id="IPR009061">
    <property type="entry name" value="DNA-bd_dom_put_sf"/>
</dbReference>
<evidence type="ECO:0000256" key="1">
    <source>
        <dbReference type="ARBA" id="ARBA00023125"/>
    </source>
</evidence>
<dbReference type="RefSeq" id="WP_276267381.1">
    <property type="nucleotide sequence ID" value="NZ_JARJLM010000484.1"/>
</dbReference>
<keyword evidence="5" id="KW-1185">Reference proteome</keyword>